<organism evidence="1 2">
    <name type="scientific">Solibacillus faecavium</name>
    <dbReference type="NCBI Taxonomy" id="2762221"/>
    <lineage>
        <taxon>Bacteria</taxon>
        <taxon>Bacillati</taxon>
        <taxon>Bacillota</taxon>
        <taxon>Bacilli</taxon>
        <taxon>Bacillales</taxon>
        <taxon>Caryophanaceae</taxon>
        <taxon>Solibacillus</taxon>
    </lineage>
</organism>
<dbReference type="RefSeq" id="WP_191699931.1">
    <property type="nucleotide sequence ID" value="NZ_JACSPZ010000004.1"/>
</dbReference>
<proteinExistence type="predicted"/>
<gene>
    <name evidence="1" type="ORF">H9635_09310</name>
</gene>
<comment type="caution">
    <text evidence="1">The sequence shown here is derived from an EMBL/GenBank/DDBJ whole genome shotgun (WGS) entry which is preliminary data.</text>
</comment>
<evidence type="ECO:0000313" key="2">
    <source>
        <dbReference type="Proteomes" id="UP000619101"/>
    </source>
</evidence>
<protein>
    <submittedName>
        <fullName evidence="1">Uncharacterized protein</fullName>
    </submittedName>
</protein>
<evidence type="ECO:0000313" key="1">
    <source>
        <dbReference type="EMBL" id="MBD8036941.1"/>
    </source>
</evidence>
<reference evidence="1 2" key="1">
    <citation type="submission" date="2020-08" db="EMBL/GenBank/DDBJ databases">
        <title>A Genomic Blueprint of the Chicken Gut Microbiome.</title>
        <authorList>
            <person name="Gilroy R."/>
            <person name="Ravi A."/>
            <person name="Getino M."/>
            <person name="Pursley I."/>
            <person name="Horton D.L."/>
            <person name="Alikhan N.-F."/>
            <person name="Baker D."/>
            <person name="Gharbi K."/>
            <person name="Hall N."/>
            <person name="Watson M."/>
            <person name="Adriaenssens E.M."/>
            <person name="Foster-Nyarko E."/>
            <person name="Jarju S."/>
            <person name="Secka A."/>
            <person name="Antonio M."/>
            <person name="Oren A."/>
            <person name="Chaudhuri R."/>
            <person name="La Ragione R.M."/>
            <person name="Hildebrand F."/>
            <person name="Pallen M.J."/>
        </authorList>
    </citation>
    <scope>NUCLEOTIDE SEQUENCE [LARGE SCALE GENOMIC DNA]</scope>
    <source>
        <strain evidence="1 2">A46</strain>
    </source>
</reference>
<name>A0ABR8XYA8_9BACL</name>
<accession>A0ABR8XYA8</accession>
<sequence length="49" mass="5626">MKLTNHEPGVQRKKLTLQSFSCITCAHEMKFEERELNGVSTIEYVQVGD</sequence>
<keyword evidence="2" id="KW-1185">Reference proteome</keyword>
<dbReference type="Proteomes" id="UP000619101">
    <property type="component" value="Unassembled WGS sequence"/>
</dbReference>
<dbReference type="EMBL" id="JACSPZ010000004">
    <property type="protein sequence ID" value="MBD8036941.1"/>
    <property type="molecule type" value="Genomic_DNA"/>
</dbReference>